<feature type="domain" description="DUF7708" evidence="2">
    <location>
        <begin position="192"/>
        <end position="300"/>
    </location>
</feature>
<protein>
    <submittedName>
        <fullName evidence="4">Uncharacterized protein</fullName>
    </submittedName>
</protein>
<dbReference type="AlphaFoldDB" id="A0AAD9ALS2"/>
<comment type="caution">
    <text evidence="4">The sequence shown here is derived from an EMBL/GenBank/DDBJ whole genome shotgun (WGS) entry which is preliminary data.</text>
</comment>
<proteinExistence type="predicted"/>
<accession>A0AAD9ALS2</accession>
<dbReference type="PANTHER" id="PTHR40619">
    <property type="entry name" value="FUNGAL STAND N-TERMINAL GOODBYE DOMAIN-CONTAINING PROTEIN"/>
    <property type="match status" value="1"/>
</dbReference>
<reference evidence="4" key="1">
    <citation type="submission" date="2023-01" db="EMBL/GenBank/DDBJ databases">
        <title>Colletotrichum chrysophilum M932 genome sequence.</title>
        <authorList>
            <person name="Baroncelli R."/>
        </authorList>
    </citation>
    <scope>NUCLEOTIDE SEQUENCE</scope>
    <source>
        <strain evidence="4">M932</strain>
    </source>
</reference>
<evidence type="ECO:0000313" key="5">
    <source>
        <dbReference type="Proteomes" id="UP001243330"/>
    </source>
</evidence>
<dbReference type="Proteomes" id="UP001243330">
    <property type="component" value="Unassembled WGS sequence"/>
</dbReference>
<dbReference type="InterPro" id="IPR056884">
    <property type="entry name" value="NPHP3-like_N"/>
</dbReference>
<evidence type="ECO:0000256" key="1">
    <source>
        <dbReference type="ARBA" id="ARBA00022737"/>
    </source>
</evidence>
<dbReference type="Pfam" id="PF24883">
    <property type="entry name" value="NPHP3_N"/>
    <property type="match status" value="1"/>
</dbReference>
<dbReference type="PANTHER" id="PTHR40619:SF3">
    <property type="entry name" value="FUNGAL STAND N-TERMINAL GOODBYE DOMAIN-CONTAINING PROTEIN"/>
    <property type="match status" value="1"/>
</dbReference>
<keyword evidence="5" id="KW-1185">Reference proteome</keyword>
<dbReference type="InterPro" id="IPR056125">
    <property type="entry name" value="DUF7708"/>
</dbReference>
<dbReference type="Pfam" id="PF24809">
    <property type="entry name" value="DUF7708"/>
    <property type="match status" value="1"/>
</dbReference>
<keyword evidence="1" id="KW-0677">Repeat</keyword>
<gene>
    <name evidence="4" type="ORF">CCHR01_07356</name>
</gene>
<evidence type="ECO:0000259" key="2">
    <source>
        <dbReference type="Pfam" id="PF24809"/>
    </source>
</evidence>
<organism evidence="4 5">
    <name type="scientific">Colletotrichum chrysophilum</name>
    <dbReference type="NCBI Taxonomy" id="1836956"/>
    <lineage>
        <taxon>Eukaryota</taxon>
        <taxon>Fungi</taxon>
        <taxon>Dikarya</taxon>
        <taxon>Ascomycota</taxon>
        <taxon>Pezizomycotina</taxon>
        <taxon>Sordariomycetes</taxon>
        <taxon>Hypocreomycetidae</taxon>
        <taxon>Glomerellales</taxon>
        <taxon>Glomerellaceae</taxon>
        <taxon>Colletotrichum</taxon>
        <taxon>Colletotrichum gloeosporioides species complex</taxon>
    </lineage>
</organism>
<name>A0AAD9ALS2_9PEZI</name>
<dbReference type="EMBL" id="JAQOWY010000129">
    <property type="protein sequence ID" value="KAK1850032.1"/>
    <property type="molecule type" value="Genomic_DNA"/>
</dbReference>
<sequence>MNGNNSFNRSSVRTPLRKDSPAISFIDNRLPSYHPAFNTGKAPFESSQGRYVALSPPSTRMNNIVDLVPRPGGHLDQPAAFLRHQHSPRPVACDANDMSFWSDILPRAMEMIQNENTPCPISKTRWAIRQFSTWEDIQDQLESARNHYDFSDGNKHVGWARAKMRGVLDKHVATLQQGARLVPEIDIAKPVVGAIKLVLDAYKKSSEVREEMQTSFENLAEVFEEIDFSMRTYPKDQNIVVASTHLIRAIVVSVENAIEFYTSHQFVRAANAAFSGSDYKKLLVQNLNDVKACCASLEKQSQRSFAHRVTNDSEYLKHQSARMIYQQHVSSTSLEQLVENSLRCNEGLADLKNIVLSLLSDRQNIVNVGPHSRVPSPSPSPVTPLLGPPREITSYLRIPRIDDEDMRDVVENSGFIMHGDNGKAQQLLENRLFSSWMSFQGSSKLLVHDNLEPPYDITSFSVVCTLLTHMLRRPGGTSISLVFFCGRHLAGDVYHGGSAMIRSLISQLLFQSGLYPFQYDSEYSVEDLERDDIEFLCDIFTWLILRLPGNSNVFCIIDGISLYEQRFMQGMDAVVLALVELVEDDYDGRASLKLLVTSPQPTYKVKKAFDSHPAELLDMEELPVVGDGLGLLGLGERLASDMEVRHDWMRNKGPR</sequence>
<feature type="domain" description="Nephrocystin 3-like N-terminal" evidence="3">
    <location>
        <begin position="425"/>
        <end position="598"/>
    </location>
</feature>
<evidence type="ECO:0000313" key="4">
    <source>
        <dbReference type="EMBL" id="KAK1850032.1"/>
    </source>
</evidence>
<evidence type="ECO:0000259" key="3">
    <source>
        <dbReference type="Pfam" id="PF24883"/>
    </source>
</evidence>